<reference evidence="3" key="1">
    <citation type="submission" date="2021-01" db="EMBL/GenBank/DDBJ databases">
        <title>Genome sequence of Phenylobacterium sp. 20VBR1 isolated from a valley glaceir, Ny-Alesund, Svalbard.</title>
        <authorList>
            <person name="Thomas F.A."/>
            <person name="Krishnan K.P."/>
            <person name="Sinha R.K."/>
        </authorList>
    </citation>
    <scope>NUCLEOTIDE SEQUENCE</scope>
    <source>
        <strain evidence="3">20VBR1</strain>
    </source>
</reference>
<feature type="transmembrane region" description="Helical" evidence="1">
    <location>
        <begin position="30"/>
        <end position="50"/>
    </location>
</feature>
<dbReference type="EMBL" id="CP068570">
    <property type="protein sequence ID" value="QQZ50702.1"/>
    <property type="molecule type" value="Genomic_DNA"/>
</dbReference>
<evidence type="ECO:0000313" key="4">
    <source>
        <dbReference type="Proteomes" id="UP000622580"/>
    </source>
</evidence>
<dbReference type="RefSeq" id="WP_215338055.1">
    <property type="nucleotide sequence ID" value="NZ_JAGSGD010000001.1"/>
</dbReference>
<keyword evidence="4" id="KW-1185">Reference proteome</keyword>
<feature type="transmembrane region" description="Helical" evidence="1">
    <location>
        <begin position="56"/>
        <end position="73"/>
    </location>
</feature>
<gene>
    <name evidence="2" type="ORF">JKL49_02280</name>
    <name evidence="3" type="ORF">JKL49_04605</name>
</gene>
<keyword evidence="1" id="KW-0472">Membrane</keyword>
<dbReference type="EMBL" id="JAGSGD010000001">
    <property type="protein sequence ID" value="MBR7618203.1"/>
    <property type="molecule type" value="Genomic_DNA"/>
</dbReference>
<evidence type="ECO:0000313" key="3">
    <source>
        <dbReference type="EMBL" id="QQZ50702.1"/>
    </source>
</evidence>
<accession>A0A941D0Q1</accession>
<feature type="transmembrane region" description="Helical" evidence="1">
    <location>
        <begin position="6"/>
        <end position="23"/>
    </location>
</feature>
<organism evidence="2 4">
    <name type="scientific">Phenylobacterium glaciei</name>
    <dbReference type="NCBI Taxonomy" id="2803784"/>
    <lineage>
        <taxon>Bacteria</taxon>
        <taxon>Pseudomonadati</taxon>
        <taxon>Pseudomonadota</taxon>
        <taxon>Alphaproteobacteria</taxon>
        <taxon>Caulobacterales</taxon>
        <taxon>Caulobacteraceae</taxon>
        <taxon>Phenylobacterium</taxon>
    </lineage>
</organism>
<evidence type="ECO:0000313" key="2">
    <source>
        <dbReference type="EMBL" id="MBR7618203.1"/>
    </source>
</evidence>
<sequence length="152" mass="15920">MPTTLTTQIIWAAIIAVCMFGLLKGGPAERFGAGLTLAIAIAFQIINIALPAEARAVPHLVLDGVLALSFLVLAVRYASLWLGGVMLLQGVQFSLHAYFFVTKLAPGVTYAVVNNLVTCGTLVGIALGTVAYLRHARADRDALAAKQAATSV</sequence>
<evidence type="ECO:0000256" key="1">
    <source>
        <dbReference type="SAM" id="Phobius"/>
    </source>
</evidence>
<keyword evidence="1" id="KW-0812">Transmembrane</keyword>
<feature type="transmembrane region" description="Helical" evidence="1">
    <location>
        <begin position="107"/>
        <end position="133"/>
    </location>
</feature>
<protein>
    <submittedName>
        <fullName evidence="2">Uncharacterized protein</fullName>
    </submittedName>
</protein>
<name>A0A941D0Q1_9CAUL</name>
<dbReference type="AlphaFoldDB" id="A0A941D0Q1"/>
<feature type="transmembrane region" description="Helical" evidence="1">
    <location>
        <begin position="80"/>
        <end position="101"/>
    </location>
</feature>
<proteinExistence type="predicted"/>
<keyword evidence="1" id="KW-1133">Transmembrane helix</keyword>
<reference evidence="2" key="2">
    <citation type="submission" date="2021-04" db="EMBL/GenBank/DDBJ databases">
        <title>Draft genome assembly of strain Phenylobacterium sp. 20VBR1 using MiniION and Illumina platforms.</title>
        <authorList>
            <person name="Thomas F.A."/>
            <person name="Krishnan K.P."/>
            <person name="Sinha R.K."/>
        </authorList>
    </citation>
    <scope>NUCLEOTIDE SEQUENCE</scope>
    <source>
        <strain evidence="2">20VBR1</strain>
    </source>
</reference>
<dbReference type="Proteomes" id="UP000622580">
    <property type="component" value="Unassembled WGS sequence"/>
</dbReference>